<accession>A0A0G0M3T6</accession>
<evidence type="ECO:0000313" key="2">
    <source>
        <dbReference type="Proteomes" id="UP000034207"/>
    </source>
</evidence>
<dbReference type="Proteomes" id="UP000034207">
    <property type="component" value="Unassembled WGS sequence"/>
</dbReference>
<gene>
    <name evidence="1" type="ORF">UT18_C0005G0035</name>
</gene>
<evidence type="ECO:0000313" key="1">
    <source>
        <dbReference type="EMBL" id="KKQ95025.1"/>
    </source>
</evidence>
<protein>
    <submittedName>
        <fullName evidence="1">Uncharacterized protein</fullName>
    </submittedName>
</protein>
<dbReference type="EMBL" id="LBVV01000005">
    <property type="protein sequence ID" value="KKQ95025.1"/>
    <property type="molecule type" value="Genomic_DNA"/>
</dbReference>
<dbReference type="AlphaFoldDB" id="A0A0G0M3T6"/>
<organism evidence="1 2">
    <name type="scientific">candidate division CPR2 bacterium GW2011_GWC2_39_10</name>
    <dbReference type="NCBI Taxonomy" id="1618345"/>
    <lineage>
        <taxon>Bacteria</taxon>
        <taxon>Bacteria division CPR2</taxon>
    </lineage>
</organism>
<reference evidence="1 2" key="1">
    <citation type="journal article" date="2015" name="Nature">
        <title>rRNA introns, odd ribosomes, and small enigmatic genomes across a large radiation of phyla.</title>
        <authorList>
            <person name="Brown C.T."/>
            <person name="Hug L.A."/>
            <person name="Thomas B.C."/>
            <person name="Sharon I."/>
            <person name="Castelle C.J."/>
            <person name="Singh A."/>
            <person name="Wilkins M.J."/>
            <person name="Williams K.H."/>
            <person name="Banfield J.F."/>
        </authorList>
    </citation>
    <scope>NUCLEOTIDE SEQUENCE [LARGE SCALE GENOMIC DNA]</scope>
</reference>
<comment type="caution">
    <text evidence="1">The sequence shown here is derived from an EMBL/GenBank/DDBJ whole genome shotgun (WGS) entry which is preliminary data.</text>
</comment>
<sequence>MNALDLPKQRQNVIQSCLDISAVVDFVENYINPQVYSGIFVCLQEACSFFQEARVGAQVVEGASFGLGQEILRVLKGGQAQKLPSKCSLISLVIIKTGKFFRSVIDLGIVNVRQFGPPELKEEEVRELGDKILQVYSKYLSKGY</sequence>
<name>A0A0G0M3T6_UNCC2</name>
<proteinExistence type="predicted"/>